<organism evidence="2 3">
    <name type="scientific">Sphingomonas plantiphila</name>
    <dbReference type="NCBI Taxonomy" id="3163295"/>
    <lineage>
        <taxon>Bacteria</taxon>
        <taxon>Pseudomonadati</taxon>
        <taxon>Pseudomonadota</taxon>
        <taxon>Alphaproteobacteria</taxon>
        <taxon>Sphingomonadales</taxon>
        <taxon>Sphingomonadaceae</taxon>
        <taxon>Sphingomonas</taxon>
    </lineage>
</organism>
<dbReference type="EMBL" id="JBELQC010000001">
    <property type="protein sequence ID" value="MFL9840724.1"/>
    <property type="molecule type" value="Genomic_DNA"/>
</dbReference>
<evidence type="ECO:0000313" key="2">
    <source>
        <dbReference type="EMBL" id="MFL9840724.1"/>
    </source>
</evidence>
<evidence type="ECO:0000313" key="3">
    <source>
        <dbReference type="Proteomes" id="UP001629244"/>
    </source>
</evidence>
<keyword evidence="1" id="KW-0472">Membrane</keyword>
<dbReference type="RefSeq" id="WP_408077655.1">
    <property type="nucleotide sequence ID" value="NZ_JBELQC010000001.1"/>
</dbReference>
<name>A0ABW8YL41_9SPHN</name>
<dbReference type="Proteomes" id="UP001629244">
    <property type="component" value="Unassembled WGS sequence"/>
</dbReference>
<keyword evidence="1" id="KW-0812">Transmembrane</keyword>
<comment type="caution">
    <text evidence="2">The sequence shown here is derived from an EMBL/GenBank/DDBJ whole genome shotgun (WGS) entry which is preliminary data.</text>
</comment>
<keyword evidence="3" id="KW-1185">Reference proteome</keyword>
<accession>A0ABW8YL41</accession>
<feature type="transmembrane region" description="Helical" evidence="1">
    <location>
        <begin position="6"/>
        <end position="27"/>
    </location>
</feature>
<sequence length="198" mass="21565">MSWLEFVASMTGSLAWPLAAVVIAAIFRNQIGSLLRRLNELGWGDAKAKFAKELDKAEETAGTLPPPPPKPEVEHYPALPSPVSAEQERFDKLLAISPSAAVVDAWQAVEAAIRVLATKHGIASSSFPNPPAWIRELNKAGHLPMSVVTLVNELRKTRNVAAHSDEVSVSDAIRFRELAERALAVLITFQESEDTHQS</sequence>
<evidence type="ECO:0000256" key="1">
    <source>
        <dbReference type="SAM" id="Phobius"/>
    </source>
</evidence>
<gene>
    <name evidence="2" type="ORF">ABS767_07120</name>
</gene>
<protein>
    <submittedName>
        <fullName evidence="2">DUF4145 domain-containing protein</fullName>
    </submittedName>
</protein>
<keyword evidence="1" id="KW-1133">Transmembrane helix</keyword>
<reference evidence="2 3" key="1">
    <citation type="submission" date="2024-06" db="EMBL/GenBank/DDBJ databases">
        <authorList>
            <person name="Kaempfer P."/>
            <person name="Viver T."/>
        </authorList>
    </citation>
    <scope>NUCLEOTIDE SEQUENCE [LARGE SCALE GENOMIC DNA]</scope>
    <source>
        <strain evidence="2 3">ST-64</strain>
    </source>
</reference>
<proteinExistence type="predicted"/>